<comment type="function">
    <text evidence="11">Stimulates aldosterone release.</text>
</comment>
<comment type="function">
    <text evidence="1">Essential component of the renin-angiotensin system (RAS), a potent regulator of blood pressure, body fluid and electrolyte homeostasis.</text>
</comment>
<dbReference type="Ensembl" id="ENSSHAT00000020981.2">
    <property type="protein sequence ID" value="ENSSHAP00000020814.2"/>
    <property type="gene ID" value="ENSSHAG00000017653.2"/>
</dbReference>
<evidence type="ECO:0000256" key="10">
    <source>
        <dbReference type="ARBA" id="ARBA00023322"/>
    </source>
</evidence>
<keyword evidence="8" id="KW-1015">Disulfide bond</keyword>
<accession>G3WZF9</accession>
<dbReference type="InterPro" id="IPR023795">
    <property type="entry name" value="Serpin_CS"/>
</dbReference>
<dbReference type="GeneTree" id="ENSGT00890000139531"/>
<evidence type="ECO:0000256" key="14">
    <source>
        <dbReference type="ARBA" id="ARBA00046068"/>
    </source>
</evidence>
<name>G3WZF9_SARHA</name>
<dbReference type="InterPro" id="IPR000215">
    <property type="entry name" value="Serpin_fam"/>
</dbReference>
<comment type="function">
    <text evidence="14">Acts directly on vascular smooth muscle as a potent vasoconstrictor, affects cardiac contractility and heart rate through its action on the sympathetic nervous system, and alters renal sodium and water absorption through its ability to stimulate the zona glomerulosa cells of the adrenal cortex to synthesize and secrete aldosterone. Acts by binding to angiotensin receptors AGTR1 and AGTR2. Also binds the DEAR/FBXW7-AS1 receptor.</text>
</comment>
<proteinExistence type="inferred from homology"/>
<reference evidence="17 18" key="1">
    <citation type="journal article" date="2011" name="Proc. Natl. Acad. Sci. U.S.A.">
        <title>Genetic diversity and population structure of the endangered marsupial Sarcophilus harrisii (Tasmanian devil).</title>
        <authorList>
            <person name="Miller W."/>
            <person name="Hayes V.M."/>
            <person name="Ratan A."/>
            <person name="Petersen D.C."/>
            <person name="Wittekindt N.E."/>
            <person name="Miller J."/>
            <person name="Walenz B."/>
            <person name="Knight J."/>
            <person name="Qi J."/>
            <person name="Zhao F."/>
            <person name="Wang Q."/>
            <person name="Bedoya-Reina O.C."/>
            <person name="Katiyar N."/>
            <person name="Tomsho L.P."/>
            <person name="Kasson L.M."/>
            <person name="Hardie R.A."/>
            <person name="Woodbridge P."/>
            <person name="Tindall E.A."/>
            <person name="Bertelsen M.F."/>
            <person name="Dixon D."/>
            <person name="Pyecroft S."/>
            <person name="Helgen K.M."/>
            <person name="Lesk A.M."/>
            <person name="Pringle T.H."/>
            <person name="Patterson N."/>
            <person name="Zhang Y."/>
            <person name="Kreiss A."/>
            <person name="Woods G.M."/>
            <person name="Jones M.E."/>
            <person name="Schuster S.C."/>
        </authorList>
    </citation>
    <scope>NUCLEOTIDE SEQUENCE [LARGE SCALE GENOMIC DNA]</scope>
</reference>
<evidence type="ECO:0000256" key="8">
    <source>
        <dbReference type="ARBA" id="ARBA00023157"/>
    </source>
</evidence>
<reference evidence="17" key="2">
    <citation type="submission" date="2025-08" db="UniProtKB">
        <authorList>
            <consortium name="Ensembl"/>
        </authorList>
    </citation>
    <scope>IDENTIFICATION</scope>
</reference>
<dbReference type="InterPro" id="IPR023796">
    <property type="entry name" value="Serpin_dom"/>
</dbReference>
<dbReference type="Gene3D" id="3.30.497.10">
    <property type="entry name" value="Antithrombin, subunit I, domain 2"/>
    <property type="match status" value="1"/>
</dbReference>
<dbReference type="InParanoid" id="G3WZF9"/>
<keyword evidence="7" id="KW-0838">Vasoactive</keyword>
<dbReference type="OrthoDB" id="7817921at2759"/>
<evidence type="ECO:0000256" key="2">
    <source>
        <dbReference type="ARBA" id="ARBA00004613"/>
    </source>
</evidence>
<keyword evidence="5" id="KW-0964">Secreted</keyword>
<dbReference type="GO" id="GO:0042310">
    <property type="term" value="P:vasoconstriction"/>
    <property type="evidence" value="ECO:0007669"/>
    <property type="project" value="UniProtKB-KW"/>
</dbReference>
<reference evidence="17" key="3">
    <citation type="submission" date="2025-09" db="UniProtKB">
        <authorList>
            <consortium name="Ensembl"/>
        </authorList>
    </citation>
    <scope>IDENTIFICATION</scope>
</reference>
<evidence type="ECO:0000256" key="6">
    <source>
        <dbReference type="ARBA" id="ARBA00022729"/>
    </source>
</evidence>
<keyword evidence="18" id="KW-1185">Reference proteome</keyword>
<gene>
    <name evidence="17" type="primary">AGT</name>
</gene>
<dbReference type="HOGENOM" id="CLU_045267_1_0_1"/>
<dbReference type="PANTHER" id="PTHR11461">
    <property type="entry name" value="SERINE PROTEASE INHIBITOR, SERPIN"/>
    <property type="match status" value="1"/>
</dbReference>
<evidence type="ECO:0000256" key="1">
    <source>
        <dbReference type="ARBA" id="ARBA00002747"/>
    </source>
</evidence>
<evidence type="ECO:0000256" key="11">
    <source>
        <dbReference type="ARBA" id="ARBA00029380"/>
    </source>
</evidence>
<dbReference type="PRINTS" id="PR00654">
    <property type="entry name" value="ANGIOTENSNGN"/>
</dbReference>
<feature type="domain" description="Serpin" evidence="16">
    <location>
        <begin position="133"/>
        <end position="494"/>
    </location>
</feature>
<dbReference type="CTD" id="183"/>
<keyword evidence="10" id="KW-0839">Vasoconstrictor</keyword>
<dbReference type="GeneID" id="100932795"/>
<dbReference type="InterPro" id="IPR000227">
    <property type="entry name" value="Angiotensinogen"/>
</dbReference>
<dbReference type="Gene3D" id="2.30.39.10">
    <property type="entry name" value="Alpha-1-antitrypsin, domain 1"/>
    <property type="match status" value="1"/>
</dbReference>
<dbReference type="RefSeq" id="XP_031822748.1">
    <property type="nucleotide sequence ID" value="XM_031966888.1"/>
</dbReference>
<dbReference type="GO" id="GO:0042981">
    <property type="term" value="P:regulation of apoptotic process"/>
    <property type="evidence" value="ECO:0007669"/>
    <property type="project" value="TreeGrafter"/>
</dbReference>
<dbReference type="InterPro" id="IPR042178">
    <property type="entry name" value="Serpin_sf_1"/>
</dbReference>
<dbReference type="PROSITE" id="PS00284">
    <property type="entry name" value="SERPIN"/>
    <property type="match status" value="1"/>
</dbReference>
<sequence>MILCWFYPGCNVLETQITEGTAGIVLVDSIYFRMLLRVTTVLLVWTTLVVSERVYVHPFYLLTYNQSSCDELNEVKEETLEEQTFTPVPIQAKTSPLDEITLKDQLVSFGQTLDSEDKTRSIEVGLLLNLVGFRMYKMLREMMTSANGALLLSPFGLFGTLSSFYLGSVDPTASNLQTFLGVSSQDKSCTSKLDGNKVLSALKAVQSLLLAQEKKGSSSLLLTTMVGLFTSPDLRLQQSFVQGLSPFANAIYSRSLNLATDPDLAAKKIDMFVGAVTGWTRKTRLTGISSDTTLLFTTYTHFQGAIKGISLLAEPQVFWINTTTSISVPMLSGTGIFQYGNDISNNFSIIQIPFNENAFILLIKPQDADLEKIEDFILSQDFSSWKKHLSSRKIHLTLPKLLQESTYDLQKLLTYTKLPKLLGEEAKLSKISSVNLKVGKVMNTVLFELKESQEEQEKQSPGVPLEVKLDSPFFFAVYEKLSKAYLFLSRVTNPLTGV</sequence>
<evidence type="ECO:0000256" key="4">
    <source>
        <dbReference type="ARBA" id="ARBA00015105"/>
    </source>
</evidence>
<evidence type="ECO:0000256" key="3">
    <source>
        <dbReference type="ARBA" id="ARBA00009500"/>
    </source>
</evidence>
<dbReference type="FunCoup" id="G3WZF9">
    <property type="interactions" value="806"/>
</dbReference>
<organism evidence="17 18">
    <name type="scientific">Sarcophilus harrisii</name>
    <name type="common">Tasmanian devil</name>
    <name type="synonym">Sarcophilus laniarius</name>
    <dbReference type="NCBI Taxonomy" id="9305"/>
    <lineage>
        <taxon>Eukaryota</taxon>
        <taxon>Metazoa</taxon>
        <taxon>Chordata</taxon>
        <taxon>Craniata</taxon>
        <taxon>Vertebrata</taxon>
        <taxon>Euteleostomi</taxon>
        <taxon>Mammalia</taxon>
        <taxon>Metatheria</taxon>
        <taxon>Dasyuromorphia</taxon>
        <taxon>Dasyuridae</taxon>
        <taxon>Sarcophilus</taxon>
    </lineage>
</organism>
<evidence type="ECO:0000256" key="15">
    <source>
        <dbReference type="RuleBase" id="RU000411"/>
    </source>
</evidence>
<comment type="subcellular location">
    <subcellularLocation>
        <location evidence="2">Secreted</location>
    </subcellularLocation>
</comment>
<keyword evidence="9" id="KW-0325">Glycoprotein</keyword>
<dbReference type="Proteomes" id="UP000007648">
    <property type="component" value="Unassembled WGS sequence"/>
</dbReference>
<evidence type="ECO:0000256" key="12">
    <source>
        <dbReference type="ARBA" id="ARBA00029391"/>
    </source>
</evidence>
<evidence type="ECO:0000313" key="18">
    <source>
        <dbReference type="Proteomes" id="UP000007648"/>
    </source>
</evidence>
<protein>
    <recommendedName>
        <fullName evidence="4">Angiotensinogen</fullName>
    </recommendedName>
    <alternativeName>
        <fullName evidence="13">Serpin A8</fullName>
    </alternativeName>
</protein>
<evidence type="ECO:0000259" key="16">
    <source>
        <dbReference type="SMART" id="SM00093"/>
    </source>
</evidence>
<comment type="similarity">
    <text evidence="3 15">Belongs to the serpin family.</text>
</comment>
<dbReference type="GO" id="GO:0005615">
    <property type="term" value="C:extracellular space"/>
    <property type="evidence" value="ECO:0007669"/>
    <property type="project" value="InterPro"/>
</dbReference>
<evidence type="ECO:0000256" key="13">
    <source>
        <dbReference type="ARBA" id="ARBA00033182"/>
    </source>
</evidence>
<dbReference type="InterPro" id="IPR036186">
    <property type="entry name" value="Serpin_sf"/>
</dbReference>
<dbReference type="AlphaFoldDB" id="G3WZF9"/>
<dbReference type="SUPFAM" id="SSF56574">
    <property type="entry name" value="Serpins"/>
    <property type="match status" value="1"/>
</dbReference>
<keyword evidence="6" id="KW-0732">Signal</keyword>
<evidence type="ECO:0000256" key="9">
    <source>
        <dbReference type="ARBA" id="ARBA00023180"/>
    </source>
</evidence>
<comment type="function">
    <text evidence="12">Is a ligand for the G-protein coupled receptor MAS1. Has vasodilator and antidiuretic effects. Has an antithrombotic effect that involves MAS1-mediated release of nitric oxide from platelets.</text>
</comment>
<dbReference type="Pfam" id="PF00079">
    <property type="entry name" value="Serpin"/>
    <property type="match status" value="1"/>
</dbReference>
<dbReference type="GO" id="GO:0003081">
    <property type="term" value="P:regulation of systemic arterial blood pressure by renin-angiotensin"/>
    <property type="evidence" value="ECO:0007669"/>
    <property type="project" value="InterPro"/>
</dbReference>
<dbReference type="PANTHER" id="PTHR11461:SF13">
    <property type="entry name" value="ANGIOTENSINOGEN"/>
    <property type="match status" value="1"/>
</dbReference>
<evidence type="ECO:0000313" key="17">
    <source>
        <dbReference type="Ensembl" id="ENSSHAP00000020814.2"/>
    </source>
</evidence>
<evidence type="ECO:0000256" key="5">
    <source>
        <dbReference type="ARBA" id="ARBA00022525"/>
    </source>
</evidence>
<dbReference type="InterPro" id="IPR042185">
    <property type="entry name" value="Serpin_sf_2"/>
</dbReference>
<dbReference type="SMART" id="SM00093">
    <property type="entry name" value="SERPIN"/>
    <property type="match status" value="1"/>
</dbReference>
<evidence type="ECO:0000256" key="7">
    <source>
        <dbReference type="ARBA" id="ARBA00022858"/>
    </source>
</evidence>
<dbReference type="GO" id="GO:0004867">
    <property type="term" value="F:serine-type endopeptidase inhibitor activity"/>
    <property type="evidence" value="ECO:0007669"/>
    <property type="project" value="InterPro"/>
</dbReference>